<evidence type="ECO:0000256" key="8">
    <source>
        <dbReference type="SAM" id="SignalP"/>
    </source>
</evidence>
<keyword evidence="8" id="KW-0732">Signal</keyword>
<dbReference type="GO" id="GO:0019748">
    <property type="term" value="P:secondary metabolic process"/>
    <property type="evidence" value="ECO:0007669"/>
    <property type="project" value="UniProtKB-ARBA"/>
</dbReference>
<keyword evidence="6" id="KW-0503">Monooxygenase</keyword>
<dbReference type="InterPro" id="IPR036318">
    <property type="entry name" value="FAD-bd_PCMH-like_sf"/>
</dbReference>
<comment type="cofactor">
    <cofactor evidence="1 7">
        <name>heme</name>
        <dbReference type="ChEBI" id="CHEBI:30413"/>
    </cofactor>
</comment>
<protein>
    <recommendedName>
        <fullName evidence="9">FAD-binding PCMH-type domain-containing protein</fullName>
    </recommendedName>
</protein>
<evidence type="ECO:0000256" key="5">
    <source>
        <dbReference type="ARBA" id="ARBA00023004"/>
    </source>
</evidence>
<dbReference type="Proteomes" id="UP000541154">
    <property type="component" value="Unassembled WGS sequence"/>
</dbReference>
<evidence type="ECO:0000313" key="10">
    <source>
        <dbReference type="EMBL" id="KAF5861257.1"/>
    </source>
</evidence>
<feature type="domain" description="FAD-binding PCMH-type" evidence="9">
    <location>
        <begin position="62"/>
        <end position="233"/>
    </location>
</feature>
<comment type="caution">
    <text evidence="10">The sequence shown here is derived from an EMBL/GenBank/DDBJ whole genome shotgun (WGS) entry which is preliminary data.</text>
</comment>
<dbReference type="SUPFAM" id="SSF48264">
    <property type="entry name" value="Cytochrome P450"/>
    <property type="match status" value="1"/>
</dbReference>
<dbReference type="GO" id="GO:0004497">
    <property type="term" value="F:monooxygenase activity"/>
    <property type="evidence" value="ECO:0007669"/>
    <property type="project" value="UniProtKB-KW"/>
</dbReference>
<dbReference type="AlphaFoldDB" id="A0A8H6E6G1"/>
<dbReference type="Gene3D" id="3.30.465.10">
    <property type="match status" value="1"/>
</dbReference>
<dbReference type="PRINTS" id="PR00465">
    <property type="entry name" value="EP450IV"/>
</dbReference>
<feature type="chain" id="PRO_5034369498" description="FAD-binding PCMH-type domain-containing protein" evidence="8">
    <location>
        <begin position="25"/>
        <end position="817"/>
    </location>
</feature>
<evidence type="ECO:0000313" key="11">
    <source>
        <dbReference type="Proteomes" id="UP000541154"/>
    </source>
</evidence>
<name>A0A8H6E6G1_PETAA</name>
<evidence type="ECO:0000256" key="3">
    <source>
        <dbReference type="ARBA" id="ARBA00022723"/>
    </source>
</evidence>
<keyword evidence="5 7" id="KW-0408">Iron</keyword>
<keyword evidence="11" id="KW-1185">Reference proteome</keyword>
<dbReference type="PROSITE" id="PS51387">
    <property type="entry name" value="FAD_PCMH"/>
    <property type="match status" value="1"/>
</dbReference>
<evidence type="ECO:0000256" key="6">
    <source>
        <dbReference type="ARBA" id="ARBA00023033"/>
    </source>
</evidence>
<dbReference type="Gene3D" id="1.10.630.10">
    <property type="entry name" value="Cytochrome P450"/>
    <property type="match status" value="1"/>
</dbReference>
<dbReference type="InterPro" id="IPR036396">
    <property type="entry name" value="Cyt_P450_sf"/>
</dbReference>
<gene>
    <name evidence="10" type="ORF">ETB97_000449</name>
</gene>
<dbReference type="GO" id="GO:0005506">
    <property type="term" value="F:iron ion binding"/>
    <property type="evidence" value="ECO:0007669"/>
    <property type="project" value="InterPro"/>
</dbReference>
<comment type="similarity">
    <text evidence="2">Belongs to the cytochrome P450 family.</text>
</comment>
<dbReference type="InterPro" id="IPR006094">
    <property type="entry name" value="Oxid_FAD_bind_N"/>
</dbReference>
<keyword evidence="3 7" id="KW-0479">Metal-binding</keyword>
<proteinExistence type="inferred from homology"/>
<dbReference type="InterPro" id="IPR001128">
    <property type="entry name" value="Cyt_P450"/>
</dbReference>
<evidence type="ECO:0000256" key="4">
    <source>
        <dbReference type="ARBA" id="ARBA00023002"/>
    </source>
</evidence>
<dbReference type="GO" id="GO:0016705">
    <property type="term" value="F:oxidoreductase activity, acting on paired donors, with incorporation or reduction of molecular oxygen"/>
    <property type="evidence" value="ECO:0007669"/>
    <property type="project" value="InterPro"/>
</dbReference>
<dbReference type="InterPro" id="IPR002403">
    <property type="entry name" value="Cyt_P450_E_grp-IV"/>
</dbReference>
<reference evidence="10 11" key="1">
    <citation type="submission" date="2019-04" db="EMBL/GenBank/DDBJ databases">
        <title>Aspergillus burnettii sp. nov., novel species from soil in southeast Queensland.</title>
        <authorList>
            <person name="Gilchrist C.L.M."/>
            <person name="Pitt J.I."/>
            <person name="Lange L."/>
            <person name="Lacey H.J."/>
            <person name="Vuong D."/>
            <person name="Midgley D.J."/>
            <person name="Greenfield P."/>
            <person name="Bradbury M."/>
            <person name="Lacey E."/>
            <person name="Busk P.K."/>
            <person name="Pilgaard B."/>
            <person name="Chooi Y.H."/>
            <person name="Piggott A.M."/>
        </authorList>
    </citation>
    <scope>NUCLEOTIDE SEQUENCE [LARGE SCALE GENOMIC DNA]</scope>
    <source>
        <strain evidence="10 11">FRR 5400</strain>
    </source>
</reference>
<feature type="binding site" description="axial binding residue" evidence="7">
    <location>
        <position position="762"/>
    </location>
    <ligand>
        <name>heme</name>
        <dbReference type="ChEBI" id="CHEBI:30413"/>
    </ligand>
    <ligandPart>
        <name>Fe</name>
        <dbReference type="ChEBI" id="CHEBI:18248"/>
    </ligandPart>
</feature>
<dbReference type="GO" id="GO:0071949">
    <property type="term" value="F:FAD binding"/>
    <property type="evidence" value="ECO:0007669"/>
    <property type="project" value="InterPro"/>
</dbReference>
<dbReference type="InterPro" id="IPR016166">
    <property type="entry name" value="FAD-bd_PCMH"/>
</dbReference>
<dbReference type="CDD" id="cd11041">
    <property type="entry name" value="CYP503A1-like"/>
    <property type="match status" value="1"/>
</dbReference>
<evidence type="ECO:0000256" key="7">
    <source>
        <dbReference type="PIRSR" id="PIRSR602403-1"/>
    </source>
</evidence>
<dbReference type="PANTHER" id="PTHR46206:SF6">
    <property type="entry name" value="CYTOCHROME P450 MONOOXYGENASE AN1598-RELATED"/>
    <property type="match status" value="1"/>
</dbReference>
<evidence type="ECO:0000256" key="1">
    <source>
        <dbReference type="ARBA" id="ARBA00001971"/>
    </source>
</evidence>
<keyword evidence="4" id="KW-0560">Oxidoreductase</keyword>
<evidence type="ECO:0000259" key="9">
    <source>
        <dbReference type="PROSITE" id="PS51387"/>
    </source>
</evidence>
<keyword evidence="7" id="KW-0349">Heme</keyword>
<dbReference type="PANTHER" id="PTHR46206">
    <property type="entry name" value="CYTOCHROME P450"/>
    <property type="match status" value="1"/>
</dbReference>
<dbReference type="Pfam" id="PF01565">
    <property type="entry name" value="FAD_binding_4"/>
    <property type="match status" value="1"/>
</dbReference>
<dbReference type="Pfam" id="PF00067">
    <property type="entry name" value="p450"/>
    <property type="match status" value="1"/>
</dbReference>
<dbReference type="GO" id="GO:0020037">
    <property type="term" value="F:heme binding"/>
    <property type="evidence" value="ECO:0007669"/>
    <property type="project" value="InterPro"/>
</dbReference>
<feature type="signal peptide" evidence="8">
    <location>
        <begin position="1"/>
        <end position="24"/>
    </location>
</feature>
<dbReference type="EMBL" id="SPNV01000104">
    <property type="protein sequence ID" value="KAF5861257.1"/>
    <property type="molecule type" value="Genomic_DNA"/>
</dbReference>
<sequence length="817" mass="90577">MMLTYWHRALLSLLTAGLAVCTLATSSKSACAQLVATFPSYTTVIGSASYTTKIDSVWSKTCMEDAYCVFEPECSRDVSTAIGILRKTRTKFAVRSGGHMPNPGANSVSNGVLISLTRLNTLELMANHEVVHIGPGLRWFDVYTWMAAYNLTTAGGRFGPVGVGGLLLGGGINYYGSKLGWSTNNVINFEVVLADGRIVQANASSNKDLYWALKGGSQNFGIVTRYDMKTFAIQNVWGGTLAYSGTSLDAYIHAVANFSSPEGGSADPLAAADPLLLMYPNTSQIQPAAVLLYNAPIEQPAALKTFTDIPAASHSASLRTFTDFFVEQNSSSFWDRSNRRSFWATAVKATPEAVYLANTTFIQAAMEFIHGCVDLMLEGYQKTEGGLFYVPSPAGERLMIPTKYLDELKNADNEEIDFTTSFSEMFEGKYTTIGQKWHLHPNVVKKSLNANLELIMPDVYDEIVHAFRFLLTRSDDWQPVRMADIFTQIISRSSNRMLGGKALSRNRDWTDTSINFTTDTWLAAQQLKQYPAWLRPNMQHVLPEMGRVRRHFAVACQVICPIVQERSEAEQGPQNLNKPLDLLQMLWEGAELADRTPEFMAYTALAISFAAIRTSSSVPTHLLYDLCAQPEYIAPLREEIESVLCEEGVLFTKAALNKLVKLDSFMKESQRFNPLSLLTFSRVIQSDRILHDGIVIPKGTIIGVPAHAISQDAAFYPAPSTFLPFRLVPPSETPGGEKMATAGFLTTNALSSLSWGYGKHACSGRFFATHEIKLIMAHFLLHYDFRFAGGRTERPSNYTFELQNMPDETVEVLVRRR</sequence>
<dbReference type="InterPro" id="IPR016169">
    <property type="entry name" value="FAD-bd_PCMH_sub2"/>
</dbReference>
<organism evidence="10 11">
    <name type="scientific">Petromyces alliaceus</name>
    <name type="common">Aspergillus alliaceus</name>
    <dbReference type="NCBI Taxonomy" id="209559"/>
    <lineage>
        <taxon>Eukaryota</taxon>
        <taxon>Fungi</taxon>
        <taxon>Dikarya</taxon>
        <taxon>Ascomycota</taxon>
        <taxon>Pezizomycotina</taxon>
        <taxon>Eurotiomycetes</taxon>
        <taxon>Eurotiomycetidae</taxon>
        <taxon>Eurotiales</taxon>
        <taxon>Aspergillaceae</taxon>
        <taxon>Aspergillus</taxon>
        <taxon>Aspergillus subgen. Circumdati</taxon>
    </lineage>
</organism>
<evidence type="ECO:0000256" key="2">
    <source>
        <dbReference type="ARBA" id="ARBA00010617"/>
    </source>
</evidence>
<accession>A0A8H6E6G1</accession>
<dbReference type="SUPFAM" id="SSF56176">
    <property type="entry name" value="FAD-binding/transporter-associated domain-like"/>
    <property type="match status" value="1"/>
</dbReference>